<dbReference type="EMBL" id="RRYP01010431">
    <property type="protein sequence ID" value="TNV78391.1"/>
    <property type="molecule type" value="Genomic_DNA"/>
</dbReference>
<proteinExistence type="predicted"/>
<dbReference type="InterPro" id="IPR010736">
    <property type="entry name" value="SHIPPO-rpt"/>
</dbReference>
<feature type="compositionally biased region" description="Polar residues" evidence="1">
    <location>
        <begin position="7"/>
        <end position="32"/>
    </location>
</feature>
<feature type="region of interest" description="Disordered" evidence="1">
    <location>
        <begin position="1"/>
        <end position="33"/>
    </location>
</feature>
<dbReference type="Proteomes" id="UP000785679">
    <property type="component" value="Unassembled WGS sequence"/>
</dbReference>
<keyword evidence="3" id="KW-1185">Reference proteome</keyword>
<reference evidence="2" key="1">
    <citation type="submission" date="2019-06" db="EMBL/GenBank/DDBJ databases">
        <authorList>
            <person name="Zheng W."/>
        </authorList>
    </citation>
    <scope>NUCLEOTIDE SEQUENCE</scope>
    <source>
        <strain evidence="2">QDHG01</strain>
    </source>
</reference>
<accession>A0A8J8NN67</accession>
<dbReference type="PANTHER" id="PTHR21580">
    <property type="entry name" value="SHIPPO-1-RELATED"/>
    <property type="match status" value="1"/>
</dbReference>
<dbReference type="Pfam" id="PF07004">
    <property type="entry name" value="SHIPPO-rpt"/>
    <property type="match status" value="2"/>
</dbReference>
<dbReference type="PANTHER" id="PTHR21580:SF21">
    <property type="entry name" value="O(6)-METHYLGUANINE-INDUCED APOPTOSIS 2"/>
    <property type="match status" value="1"/>
</dbReference>
<name>A0A8J8NN67_HALGN</name>
<evidence type="ECO:0000313" key="3">
    <source>
        <dbReference type="Proteomes" id="UP000785679"/>
    </source>
</evidence>
<sequence>MEESLKRNTSTDSRSQSPTRGGATGTSKNSSPKKFVTDVFSLTARTSFKGYQTTPSSPSGQVITSFTNTKLPLTIKAAEDCPYNSSTAKQKFSFPKSTRFPNFQSLNTKNAYDIKSEFERRQKAVVSSFGSTQKRFWPNHKQLDKTIESSTFDGRDSKKQQLLPKMDLKQYPTKAYSFGVSRGDAIKVHVGEVLQIAQDGRAVPGPGQYSPKGIIGNDSPQFSFKLKTDLVDRALSNSKKYPGPGSYELPDFIGPQKAVKLHSRVQTPHQPSIPKAFNRFILPKSVLVSPGPGNYQTIDCFTYNNASPYKILGRPVFPRDERKVFKEEIKTAVERPGPGQYQIISEFGNYEQPQFIGGSVPASAMNSTLTHY</sequence>
<dbReference type="OrthoDB" id="308476at2759"/>
<dbReference type="InterPro" id="IPR051291">
    <property type="entry name" value="CIMAP"/>
</dbReference>
<evidence type="ECO:0000313" key="2">
    <source>
        <dbReference type="EMBL" id="TNV78391.1"/>
    </source>
</evidence>
<organism evidence="2 3">
    <name type="scientific">Halteria grandinella</name>
    <dbReference type="NCBI Taxonomy" id="5974"/>
    <lineage>
        <taxon>Eukaryota</taxon>
        <taxon>Sar</taxon>
        <taxon>Alveolata</taxon>
        <taxon>Ciliophora</taxon>
        <taxon>Intramacronucleata</taxon>
        <taxon>Spirotrichea</taxon>
        <taxon>Stichotrichia</taxon>
        <taxon>Sporadotrichida</taxon>
        <taxon>Halteriidae</taxon>
        <taxon>Halteria</taxon>
    </lineage>
</organism>
<gene>
    <name evidence="2" type="ORF">FGO68_gene5382</name>
</gene>
<evidence type="ECO:0000256" key="1">
    <source>
        <dbReference type="SAM" id="MobiDB-lite"/>
    </source>
</evidence>
<protein>
    <submittedName>
        <fullName evidence="2">Uncharacterized protein</fullName>
    </submittedName>
</protein>
<dbReference type="AlphaFoldDB" id="A0A8J8NN67"/>
<comment type="caution">
    <text evidence="2">The sequence shown here is derived from an EMBL/GenBank/DDBJ whole genome shotgun (WGS) entry which is preliminary data.</text>
</comment>